<evidence type="ECO:0000313" key="1">
    <source>
        <dbReference type="EMBL" id="TMJ00579.1"/>
    </source>
</evidence>
<protein>
    <recommendedName>
        <fullName evidence="3">Protease complex subunit PrcB family protein</fullName>
    </recommendedName>
</protein>
<dbReference type="EMBL" id="VBAL01000113">
    <property type="protein sequence ID" value="TMJ00579.1"/>
    <property type="molecule type" value="Genomic_DNA"/>
</dbReference>
<accession>A0A537KXZ4</accession>
<comment type="caution">
    <text evidence="1">The sequence shown here is derived from an EMBL/GenBank/DDBJ whole genome shotgun (WGS) entry which is preliminary data.</text>
</comment>
<reference evidence="1 2" key="1">
    <citation type="journal article" date="2019" name="Nat. Microbiol.">
        <title>Mediterranean grassland soil C-N compound turnover is dependent on rainfall and depth, and is mediated by genomically divergent microorganisms.</title>
        <authorList>
            <person name="Diamond S."/>
            <person name="Andeer P.F."/>
            <person name="Li Z."/>
            <person name="Crits-Christoph A."/>
            <person name="Burstein D."/>
            <person name="Anantharaman K."/>
            <person name="Lane K.R."/>
            <person name="Thomas B.C."/>
            <person name="Pan C."/>
            <person name="Northen T.R."/>
            <person name="Banfield J.F."/>
        </authorList>
    </citation>
    <scope>NUCLEOTIDE SEQUENCE [LARGE SCALE GENOMIC DNA]</scope>
    <source>
        <strain evidence="1">NP_4</strain>
    </source>
</reference>
<sequence length="166" mass="17705">MRREGVTTAMTGALHIRLLVCIGIVVGVVLPVSAQSTEVPFVTIAAGTVSGIRHPVHVIIRDQPAWQSLWRRHSGLPVAPSVDFSHNMVIAVFAGEFTEPAALTIVRIVRERTQLVVLYRSGATRPPLDGASTAPVTPFHIVGTARATLGVTFSQIKTPPVVVPPP</sequence>
<dbReference type="Proteomes" id="UP000319353">
    <property type="component" value="Unassembled WGS sequence"/>
</dbReference>
<proteinExistence type="predicted"/>
<evidence type="ECO:0000313" key="2">
    <source>
        <dbReference type="Proteomes" id="UP000319353"/>
    </source>
</evidence>
<evidence type="ECO:0008006" key="3">
    <source>
        <dbReference type="Google" id="ProtNLM"/>
    </source>
</evidence>
<name>A0A537KXZ4_9BACT</name>
<dbReference type="AlphaFoldDB" id="A0A537KXZ4"/>
<organism evidence="1 2">
    <name type="scientific">Candidatus Segetimicrobium genomatis</name>
    <dbReference type="NCBI Taxonomy" id="2569760"/>
    <lineage>
        <taxon>Bacteria</taxon>
        <taxon>Bacillati</taxon>
        <taxon>Candidatus Sysuimicrobiota</taxon>
        <taxon>Candidatus Sysuimicrobiia</taxon>
        <taxon>Candidatus Sysuimicrobiales</taxon>
        <taxon>Candidatus Segetimicrobiaceae</taxon>
        <taxon>Candidatus Segetimicrobium</taxon>
    </lineage>
</organism>
<gene>
    <name evidence="1" type="ORF">E6H01_09160</name>
</gene>